<sequence>MFRRKNMFLILTSILILISGSISLILWQKNFPFQNKNDNQSINELITSVSTVNQAGTLFSFRSISTLEPTIIPSQYIKSYKNEKYDFEFQYPDNVSLKETNSNHNYIEFIVGIEGSKTRRYFNLFIDEYPSKNDIELYCLNSGQTDFKNCKIQPNVDFKWLNSTSKEINDILWEIDARDVFCKGDACSPPFIRERTIRNNMQYVFHVPDSKSNPKELDQIIDSFNFLSI</sequence>
<dbReference type="AlphaFoldDB" id="A0A1F6AMU8"/>
<organism evidence="1 2">
    <name type="scientific">Candidatus Gottesmanbacteria bacterium RIFCSPLOWO2_01_FULL_39_12b</name>
    <dbReference type="NCBI Taxonomy" id="1798388"/>
    <lineage>
        <taxon>Bacteria</taxon>
        <taxon>Candidatus Gottesmaniibacteriota</taxon>
    </lineage>
</organism>
<name>A0A1F6AMU8_9BACT</name>
<dbReference type="Proteomes" id="UP000176609">
    <property type="component" value="Unassembled WGS sequence"/>
</dbReference>
<comment type="caution">
    <text evidence="1">The sequence shown here is derived from an EMBL/GenBank/DDBJ whole genome shotgun (WGS) entry which is preliminary data.</text>
</comment>
<proteinExistence type="predicted"/>
<reference evidence="1 2" key="1">
    <citation type="journal article" date="2016" name="Nat. Commun.">
        <title>Thousands of microbial genomes shed light on interconnected biogeochemical processes in an aquifer system.</title>
        <authorList>
            <person name="Anantharaman K."/>
            <person name="Brown C.T."/>
            <person name="Hug L.A."/>
            <person name="Sharon I."/>
            <person name="Castelle C.J."/>
            <person name="Probst A.J."/>
            <person name="Thomas B.C."/>
            <person name="Singh A."/>
            <person name="Wilkins M.J."/>
            <person name="Karaoz U."/>
            <person name="Brodie E.L."/>
            <person name="Williams K.H."/>
            <person name="Hubbard S.S."/>
            <person name="Banfield J.F."/>
        </authorList>
    </citation>
    <scope>NUCLEOTIDE SEQUENCE [LARGE SCALE GENOMIC DNA]</scope>
</reference>
<gene>
    <name evidence="1" type="ORF">A2960_05675</name>
</gene>
<dbReference type="EMBL" id="MFJR01000014">
    <property type="protein sequence ID" value="OGG26015.1"/>
    <property type="molecule type" value="Genomic_DNA"/>
</dbReference>
<protein>
    <submittedName>
        <fullName evidence="1">Uncharacterized protein</fullName>
    </submittedName>
</protein>
<evidence type="ECO:0000313" key="2">
    <source>
        <dbReference type="Proteomes" id="UP000176609"/>
    </source>
</evidence>
<accession>A0A1F6AMU8</accession>
<evidence type="ECO:0000313" key="1">
    <source>
        <dbReference type="EMBL" id="OGG26015.1"/>
    </source>
</evidence>